<reference evidence="1" key="1">
    <citation type="journal article" date="2005" name="Proc. Natl. Acad. Sci. U.S.A.">
        <title>The psychrophilic lifestyle as revealed by the genome sequence of Colwellia psychrerythraea 34H through genomic and proteomic analyses.</title>
        <authorList>
            <person name="Methe B.A."/>
            <person name="Nelson K.E."/>
            <person name="Deming J.W."/>
            <person name="Momen B."/>
            <person name="Melamud E."/>
            <person name="Zhang X."/>
            <person name="Moult J."/>
            <person name="Madupu R."/>
            <person name="Nelson W.C."/>
            <person name="Dodson R.J."/>
            <person name="Brinkac L.M."/>
            <person name="Daugherty S.C."/>
            <person name="Durkin A.S."/>
            <person name="DeBoy R.T."/>
            <person name="Kolonay J.F."/>
            <person name="Sullivan S.A."/>
            <person name="Zhou L."/>
            <person name="Davidsen T.M."/>
            <person name="Wu M."/>
            <person name="Huston A.L."/>
            <person name="Lewis M."/>
            <person name="Weaver B."/>
            <person name="Weidman J.F."/>
            <person name="Khouri H."/>
            <person name="Utterback T.R."/>
            <person name="Feldblyum T.V."/>
            <person name="Fraser C.M."/>
        </authorList>
    </citation>
    <scope>NUCLEOTIDE SEQUENCE [LARGE SCALE GENOMIC DNA]</scope>
    <source>
        <strain evidence="1">34H</strain>
    </source>
</reference>
<dbReference type="AlphaFoldDB" id="Q487D0"/>
<dbReference type="KEGG" id="cps:CPS_1091"/>
<dbReference type="HOGENOM" id="CLU_3373151_0_0_6"/>
<dbReference type="Proteomes" id="UP000000547">
    <property type="component" value="Chromosome"/>
</dbReference>
<proteinExistence type="predicted"/>
<evidence type="ECO:0000313" key="1">
    <source>
        <dbReference type="EMBL" id="AAZ26383.1"/>
    </source>
</evidence>
<evidence type="ECO:0000313" key="2">
    <source>
        <dbReference type="Proteomes" id="UP000000547"/>
    </source>
</evidence>
<gene>
    <name evidence="1" type="ordered locus">CPS_1091</name>
</gene>
<name>Q487D0_COLP3</name>
<organism evidence="1 2">
    <name type="scientific">Colwellia psychrerythraea (strain 34H / ATCC BAA-681)</name>
    <name type="common">Vibrio psychroerythus</name>
    <dbReference type="NCBI Taxonomy" id="167879"/>
    <lineage>
        <taxon>Bacteria</taxon>
        <taxon>Pseudomonadati</taxon>
        <taxon>Pseudomonadota</taxon>
        <taxon>Gammaproteobacteria</taxon>
        <taxon>Alteromonadales</taxon>
        <taxon>Colwelliaceae</taxon>
        <taxon>Colwellia</taxon>
    </lineage>
</organism>
<dbReference type="EMBL" id="CP000083">
    <property type="protein sequence ID" value="AAZ26383.1"/>
    <property type="molecule type" value="Genomic_DNA"/>
</dbReference>
<protein>
    <submittedName>
        <fullName evidence="1">Uncharacterized protein</fullName>
    </submittedName>
</protein>
<sequence length="34" mass="3995">MRLLKRFYDGAKNDLYVVIDFENGITIPYNQCLA</sequence>
<accession>Q487D0</accession>
<dbReference type="STRING" id="167879.CPS_1091"/>